<comment type="caution">
    <text evidence="1">The sequence shown here is derived from an EMBL/GenBank/DDBJ whole genome shotgun (WGS) entry which is preliminary data.</text>
</comment>
<accession>A0AA39PI97</accession>
<name>A0AA39PI97_9AGAR</name>
<evidence type="ECO:0000313" key="1">
    <source>
        <dbReference type="EMBL" id="KAK0484084.1"/>
    </source>
</evidence>
<keyword evidence="2" id="KW-1185">Reference proteome</keyword>
<dbReference type="EMBL" id="JAUEPU010000059">
    <property type="protein sequence ID" value="KAK0484084.1"/>
    <property type="molecule type" value="Genomic_DNA"/>
</dbReference>
<reference evidence="1" key="1">
    <citation type="submission" date="2023-06" db="EMBL/GenBank/DDBJ databases">
        <authorList>
            <consortium name="Lawrence Berkeley National Laboratory"/>
            <person name="Ahrendt S."/>
            <person name="Sahu N."/>
            <person name="Indic B."/>
            <person name="Wong-Bajracharya J."/>
            <person name="Merenyi Z."/>
            <person name="Ke H.-M."/>
            <person name="Monk M."/>
            <person name="Kocsube S."/>
            <person name="Drula E."/>
            <person name="Lipzen A."/>
            <person name="Balint B."/>
            <person name="Henrissat B."/>
            <person name="Andreopoulos B."/>
            <person name="Martin F.M."/>
            <person name="Harder C.B."/>
            <person name="Rigling D."/>
            <person name="Ford K.L."/>
            <person name="Foster G.D."/>
            <person name="Pangilinan J."/>
            <person name="Papanicolaou A."/>
            <person name="Barry K."/>
            <person name="LaButti K."/>
            <person name="Viragh M."/>
            <person name="Koriabine M."/>
            <person name="Yan M."/>
            <person name="Riley R."/>
            <person name="Champramary S."/>
            <person name="Plett K.L."/>
            <person name="Tsai I.J."/>
            <person name="Slot J."/>
            <person name="Sipos G."/>
            <person name="Plett J."/>
            <person name="Nagy L.G."/>
            <person name="Grigoriev I.V."/>
        </authorList>
    </citation>
    <scope>NUCLEOTIDE SEQUENCE</scope>
    <source>
        <strain evidence="1">HWK02</strain>
    </source>
</reference>
<sequence>MCTSVHDKVPLIDRLFQTLAGFRSSDTSEYFTAKTSELLKIGELIKDVTTFEDRILNVAGIGDDLVEVQQIREGIQEVKQWLEDILCGTLEGVDILMKAYHNQTLLYQCVAK</sequence>
<organism evidence="1 2">
    <name type="scientific">Armillaria luteobubalina</name>
    <dbReference type="NCBI Taxonomy" id="153913"/>
    <lineage>
        <taxon>Eukaryota</taxon>
        <taxon>Fungi</taxon>
        <taxon>Dikarya</taxon>
        <taxon>Basidiomycota</taxon>
        <taxon>Agaricomycotina</taxon>
        <taxon>Agaricomycetes</taxon>
        <taxon>Agaricomycetidae</taxon>
        <taxon>Agaricales</taxon>
        <taxon>Marasmiineae</taxon>
        <taxon>Physalacriaceae</taxon>
        <taxon>Armillaria</taxon>
    </lineage>
</organism>
<dbReference type="AlphaFoldDB" id="A0AA39PI97"/>
<dbReference type="Proteomes" id="UP001175228">
    <property type="component" value="Unassembled WGS sequence"/>
</dbReference>
<gene>
    <name evidence="1" type="ORF">EDD18DRAFT_1112138</name>
</gene>
<proteinExistence type="predicted"/>
<protein>
    <submittedName>
        <fullName evidence="1">Uncharacterized protein</fullName>
    </submittedName>
</protein>
<evidence type="ECO:0000313" key="2">
    <source>
        <dbReference type="Proteomes" id="UP001175228"/>
    </source>
</evidence>